<organism evidence="6 7">
    <name type="scientific">Rhizobium loti</name>
    <name type="common">Mesorhizobium loti</name>
    <dbReference type="NCBI Taxonomy" id="381"/>
    <lineage>
        <taxon>Bacteria</taxon>
        <taxon>Pseudomonadati</taxon>
        <taxon>Pseudomonadota</taxon>
        <taxon>Alphaproteobacteria</taxon>
        <taxon>Hyphomicrobiales</taxon>
        <taxon>Phyllobacteriaceae</taxon>
        <taxon>Mesorhizobium</taxon>
    </lineage>
</organism>
<dbReference type="Pfam" id="PF17806">
    <property type="entry name" value="SO_alpha_A3"/>
    <property type="match status" value="1"/>
</dbReference>
<dbReference type="AlphaFoldDB" id="A0A101KNF4"/>
<feature type="domain" description="Aminomethyltransferase C-terminal" evidence="4">
    <location>
        <begin position="872"/>
        <end position="953"/>
    </location>
</feature>
<dbReference type="Pfam" id="PF08669">
    <property type="entry name" value="GCV_T_C"/>
    <property type="match status" value="1"/>
</dbReference>
<proteinExistence type="inferred from homology"/>
<gene>
    <name evidence="6" type="ORF">AU467_31815</name>
</gene>
<dbReference type="InterPro" id="IPR041854">
    <property type="entry name" value="BFD-like_2Fe2S-bd_dom_sf"/>
</dbReference>
<dbReference type="SUPFAM" id="SSF51905">
    <property type="entry name" value="FAD/NAD(P)-binding domain"/>
    <property type="match status" value="1"/>
</dbReference>
<dbReference type="GO" id="GO:0008168">
    <property type="term" value="F:methyltransferase activity"/>
    <property type="evidence" value="ECO:0007669"/>
    <property type="project" value="UniProtKB-KW"/>
</dbReference>
<dbReference type="Gene3D" id="3.30.1360.120">
    <property type="entry name" value="Probable tRNA modification gtpase trme, domain 1"/>
    <property type="match status" value="1"/>
</dbReference>
<dbReference type="InterPro" id="IPR042204">
    <property type="entry name" value="2Fe-2S-bd_N"/>
</dbReference>
<dbReference type="InterPro" id="IPR013977">
    <property type="entry name" value="GcvT_C"/>
</dbReference>
<reference evidence="6 7" key="1">
    <citation type="submission" date="2015-12" db="EMBL/GenBank/DDBJ databases">
        <title>Draft genome sequence of Mesorhizobium sp. UFLA 01-765, a multitolerant efficient symbiont and plant-growth promoting strain isolated from Zn-mining soil using Leucaena leucocephala as a trap plant.</title>
        <authorList>
            <person name="Rangel W.M."/>
            <person name="Thijs S."/>
            <person name="Longatti S.M."/>
            <person name="Moreira F.M."/>
            <person name="Weyens N."/>
            <person name="Vangronsveld J."/>
            <person name="Van Hamme J.D."/>
            <person name="Bottos E.M."/>
            <person name="Rineau F."/>
        </authorList>
    </citation>
    <scope>NUCLEOTIDE SEQUENCE [LARGE SCALE GENOMIC DNA]</scope>
    <source>
        <strain evidence="6 7">UFLA 01-765</strain>
    </source>
</reference>
<dbReference type="InterPro" id="IPR028896">
    <property type="entry name" value="GcvT/YgfZ/DmdA"/>
</dbReference>
<dbReference type="Proteomes" id="UP000053176">
    <property type="component" value="Unassembled WGS sequence"/>
</dbReference>
<dbReference type="OrthoDB" id="5287468at2"/>
<dbReference type="Pfam" id="PF01571">
    <property type="entry name" value="GCV_T"/>
    <property type="match status" value="1"/>
</dbReference>
<keyword evidence="2" id="KW-0560">Oxidoreductase</keyword>
<evidence type="ECO:0000259" key="4">
    <source>
        <dbReference type="Pfam" id="PF08669"/>
    </source>
</evidence>
<comment type="similarity">
    <text evidence="1">Belongs to the GcvT family.</text>
</comment>
<dbReference type="Gene3D" id="3.50.50.60">
    <property type="entry name" value="FAD/NAD(P)-binding domain"/>
    <property type="match status" value="1"/>
</dbReference>
<dbReference type="SUPFAM" id="SSF101790">
    <property type="entry name" value="Aminomethyltransferase beta-barrel domain"/>
    <property type="match status" value="1"/>
</dbReference>
<dbReference type="InterPro" id="IPR027266">
    <property type="entry name" value="TrmE/GcvT-like"/>
</dbReference>
<dbReference type="GO" id="GO:0016491">
    <property type="term" value="F:oxidoreductase activity"/>
    <property type="evidence" value="ECO:0007669"/>
    <property type="project" value="UniProtKB-KW"/>
</dbReference>
<feature type="domain" description="GCVT N-terminal" evidence="3">
    <location>
        <begin position="585"/>
        <end position="852"/>
    </location>
</feature>
<dbReference type="Gene3D" id="1.10.10.1100">
    <property type="entry name" value="BFD-like [2Fe-2S]-binding domain"/>
    <property type="match status" value="1"/>
</dbReference>
<dbReference type="EMBL" id="LPWA01000146">
    <property type="protein sequence ID" value="KUM24034.1"/>
    <property type="molecule type" value="Genomic_DNA"/>
</dbReference>
<dbReference type="SUPFAM" id="SSF103025">
    <property type="entry name" value="Folate-binding domain"/>
    <property type="match status" value="1"/>
</dbReference>
<evidence type="ECO:0000313" key="7">
    <source>
        <dbReference type="Proteomes" id="UP000053176"/>
    </source>
</evidence>
<evidence type="ECO:0000256" key="1">
    <source>
        <dbReference type="ARBA" id="ARBA00008609"/>
    </source>
</evidence>
<comment type="caution">
    <text evidence="6">The sequence shown here is derived from an EMBL/GenBank/DDBJ whole genome shotgun (WGS) entry which is preliminary data.</text>
</comment>
<dbReference type="InterPro" id="IPR036188">
    <property type="entry name" value="FAD/NAD-bd_sf"/>
</dbReference>
<dbReference type="PRINTS" id="PR00411">
    <property type="entry name" value="PNDRDTASEI"/>
</dbReference>
<evidence type="ECO:0000256" key="2">
    <source>
        <dbReference type="ARBA" id="ARBA00023002"/>
    </source>
</evidence>
<dbReference type="PRINTS" id="PR00368">
    <property type="entry name" value="FADPNR"/>
</dbReference>
<dbReference type="Pfam" id="PF12831">
    <property type="entry name" value="FAD_oxidored"/>
    <property type="match status" value="1"/>
</dbReference>
<accession>A0A101KNF4</accession>
<name>A0A101KNF4_RHILI</name>
<dbReference type="InterPro" id="IPR041117">
    <property type="entry name" value="SoxA_A3"/>
</dbReference>
<evidence type="ECO:0000259" key="5">
    <source>
        <dbReference type="Pfam" id="PF17806"/>
    </source>
</evidence>
<protein>
    <submittedName>
        <fullName evidence="6">Aminomethyltransferase</fullName>
    </submittedName>
</protein>
<dbReference type="PANTHER" id="PTHR43757">
    <property type="entry name" value="AMINOMETHYLTRANSFERASE"/>
    <property type="match status" value="1"/>
</dbReference>
<dbReference type="GO" id="GO:0032259">
    <property type="term" value="P:methylation"/>
    <property type="evidence" value="ECO:0007669"/>
    <property type="project" value="UniProtKB-KW"/>
</dbReference>
<feature type="domain" description="SoxA A3" evidence="5">
    <location>
        <begin position="491"/>
        <end position="575"/>
    </location>
</feature>
<dbReference type="Gene3D" id="3.10.20.440">
    <property type="entry name" value="2Fe-2S iron-sulphur cluster binding domain, sarcosine oxidase, alpha subunit, N-terminal domain"/>
    <property type="match status" value="1"/>
</dbReference>
<dbReference type="InterPro" id="IPR029043">
    <property type="entry name" value="GcvT/YgfZ_C"/>
</dbReference>
<sequence>MNMPKQRQGRLIDGSKEIRFTFDGREYVGVAGDTIASALAANDEWILSRSFKYHRPRGILTMAAQDANTLVQIGNEVSVFADRHPISEGLPVRAQNVSHSARNDSGFAMNRFSRFMPVGFYYRTFFKPKGIWERVWEPRIRAKAGLGKLDISKATEGYYDKAYGWFDVVVVGAGPAGLAAAIAAADAGASVLIVDENPVIGGALTYARLRADRDLVHEATVHPKIEIWTDATCNAWYADNWLPVIRGNRLYKLRAKQVVLATGMIEQPSQFRNNDLPGIMQGSAAQRLIRLFGVKPGKRAVVLASNDDAYGVALDLLDAGVKIAAICDLRKRNITGANREALKSRNIEILDGWCVFDAMPESGHKHVRAVEVAELDASGNAGKIRLRFDCDLVCMSVGYVPAYQLPLQAGGKLEYDDISAQFTISGQDRAVLLAGSVDGCFDIDACIADGSAQGAQAAANCGFGIDGLPVRPPRCSTSPNHPRPIFPHPAGKDFVDFDEDLQVKDIKNAVADGYRELELVKRFSTVGMGPSQGRHAALATAMLVSRETGRTISEVGVTTARPPVTTEKIATLAGRKFTPMRRTPMHEQHTAEGASWLLAGNWMRPAFYGKGPDDKKIIADEVHNARNNVGMIDVSTLGGLDIRGPDAAEFLNRMYTFAYAKLPVGKTRYLLMTNEAGTVIDDGVACRRGDQYFYVTATTTGVDRIYRNMLWWNAQWRLDVDIANVTAAYSGVNLAGPNARKVLETLTDDIDVSPEQFPYLAYREGKVAGIPARVFRVGFIGELGYEIHVPSRYGAELWRAIREAGQAYEIKPFGLEAQRVMRLEKGHVIIGQDTDGMTTPEELDMNWAVANSKPFFIGKRSLEIRGKALSNRKLVGFSLDRMPASGLQESNLVVKNGQIVGFITSITYSPTLLKVIGLAYADRADANLGSQITLRSSDGSQHQAAVVAPHFYDPENKRQEM</sequence>
<evidence type="ECO:0000259" key="3">
    <source>
        <dbReference type="Pfam" id="PF01571"/>
    </source>
</evidence>
<dbReference type="Pfam" id="PF13510">
    <property type="entry name" value="Fer2_4"/>
    <property type="match status" value="1"/>
</dbReference>
<keyword evidence="6" id="KW-0489">Methyltransferase</keyword>
<dbReference type="InterPro" id="IPR006222">
    <property type="entry name" value="GCVT_N"/>
</dbReference>
<keyword evidence="6" id="KW-0808">Transferase</keyword>
<dbReference type="PANTHER" id="PTHR43757:SF2">
    <property type="entry name" value="AMINOMETHYLTRANSFERASE, MITOCHONDRIAL"/>
    <property type="match status" value="1"/>
</dbReference>
<evidence type="ECO:0000313" key="6">
    <source>
        <dbReference type="EMBL" id="KUM24034.1"/>
    </source>
</evidence>